<dbReference type="InterPro" id="IPR035289">
    <property type="entry name" value="DUF5366"/>
</dbReference>
<keyword evidence="1" id="KW-0472">Membrane</keyword>
<keyword evidence="1" id="KW-1133">Transmembrane helix</keyword>
<evidence type="ECO:0000313" key="2">
    <source>
        <dbReference type="EMBL" id="KAB7706956.1"/>
    </source>
</evidence>
<evidence type="ECO:0000313" key="3">
    <source>
        <dbReference type="Proteomes" id="UP000429595"/>
    </source>
</evidence>
<dbReference type="RefSeq" id="WP_152150731.1">
    <property type="nucleotide sequence ID" value="NZ_WEIO01000004.1"/>
</dbReference>
<keyword evidence="1" id="KW-0812">Transmembrane</keyword>
<accession>A0A6I1FJQ7</accession>
<sequence length="185" mass="20148">MKNTYLTGYLPLVAILLFSLSLALFAQSLIISLFKQVGLYTEILELFTETEMKLAITFALMLMFFFVIAGLKVVANTLNELSLLFFSKDTEGDLLKAVRNGSIIFFAGGLISLISFSSLIGIVVIFLLTAAGYLIFFVYKASPALSMANLIGIITFQVVSWSAFGITLALIGMKIYNGLLGSLPL</sequence>
<gene>
    <name evidence="2" type="ORF">F9802_07980</name>
</gene>
<dbReference type="EMBL" id="WEIO01000004">
    <property type="protein sequence ID" value="KAB7706956.1"/>
    <property type="molecule type" value="Genomic_DNA"/>
</dbReference>
<dbReference type="Proteomes" id="UP000429595">
    <property type="component" value="Unassembled WGS sequence"/>
</dbReference>
<comment type="caution">
    <text evidence="2">The sequence shown here is derived from an EMBL/GenBank/DDBJ whole genome shotgun (WGS) entry which is preliminary data.</text>
</comment>
<dbReference type="Pfam" id="PF17328">
    <property type="entry name" value="DUF5366"/>
    <property type="match status" value="1"/>
</dbReference>
<proteinExistence type="predicted"/>
<feature type="transmembrane region" description="Helical" evidence="1">
    <location>
        <begin position="103"/>
        <end position="136"/>
    </location>
</feature>
<feature type="transmembrane region" description="Helical" evidence="1">
    <location>
        <begin position="12"/>
        <end position="34"/>
    </location>
</feature>
<reference evidence="2 3" key="1">
    <citation type="submission" date="2019-10" db="EMBL/GenBank/DDBJ databases">
        <title>Bacillus aerolatum sp. nov., isolated from bioaerosol of sport playgrounds.</title>
        <authorList>
            <person name="Chen P."/>
            <person name="Zhang G."/>
        </authorList>
    </citation>
    <scope>NUCLEOTIDE SEQUENCE [LARGE SCALE GENOMIC DNA]</scope>
    <source>
        <strain evidence="2 3">CX253</strain>
    </source>
</reference>
<name>A0A6I1FJQ7_9BACI</name>
<protein>
    <recommendedName>
        <fullName evidence="4">YufK family protein</fullName>
    </recommendedName>
</protein>
<evidence type="ECO:0000256" key="1">
    <source>
        <dbReference type="SAM" id="Phobius"/>
    </source>
</evidence>
<feature type="transmembrane region" description="Helical" evidence="1">
    <location>
        <begin position="54"/>
        <end position="75"/>
    </location>
</feature>
<feature type="transmembrane region" description="Helical" evidence="1">
    <location>
        <begin position="148"/>
        <end position="176"/>
    </location>
</feature>
<evidence type="ECO:0008006" key="4">
    <source>
        <dbReference type="Google" id="ProtNLM"/>
    </source>
</evidence>
<organism evidence="2 3">
    <name type="scientific">Bacillus aerolatus</name>
    <dbReference type="NCBI Taxonomy" id="2653354"/>
    <lineage>
        <taxon>Bacteria</taxon>
        <taxon>Bacillati</taxon>
        <taxon>Bacillota</taxon>
        <taxon>Bacilli</taxon>
        <taxon>Bacillales</taxon>
        <taxon>Bacillaceae</taxon>
        <taxon>Bacillus</taxon>
    </lineage>
</organism>
<dbReference type="AlphaFoldDB" id="A0A6I1FJQ7"/>
<keyword evidence="3" id="KW-1185">Reference proteome</keyword>